<dbReference type="PANTHER" id="PTHR30146">
    <property type="entry name" value="LACI-RELATED TRANSCRIPTIONAL REPRESSOR"/>
    <property type="match status" value="1"/>
</dbReference>
<protein>
    <submittedName>
        <fullName evidence="5">Transcriptional regulator EbgR</fullName>
    </submittedName>
</protein>
<evidence type="ECO:0000256" key="2">
    <source>
        <dbReference type="ARBA" id="ARBA00023125"/>
    </source>
</evidence>
<reference evidence="5" key="1">
    <citation type="submission" date="2022-12" db="EMBL/GenBank/DDBJ databases">
        <title>Reference genome sequencing for broad-spectrum identification of bacterial and archaeal isolates by mass spectrometry.</title>
        <authorList>
            <person name="Sekiguchi Y."/>
            <person name="Tourlousse D.M."/>
        </authorList>
    </citation>
    <scope>NUCLEOTIDE SEQUENCE</scope>
    <source>
        <strain evidence="5">10succ1</strain>
    </source>
</reference>
<comment type="caution">
    <text evidence="5">The sequence shown here is derived from an EMBL/GenBank/DDBJ whole genome shotgun (WGS) entry which is preliminary data.</text>
</comment>
<dbReference type="SUPFAM" id="SSF53822">
    <property type="entry name" value="Periplasmic binding protein-like I"/>
    <property type="match status" value="1"/>
</dbReference>
<dbReference type="InterPro" id="IPR046335">
    <property type="entry name" value="LacI/GalR-like_sensor"/>
</dbReference>
<dbReference type="RefSeq" id="WP_281836365.1">
    <property type="nucleotide sequence ID" value="NZ_BSDY01000011.1"/>
</dbReference>
<keyword evidence="6" id="KW-1185">Reference proteome</keyword>
<dbReference type="PROSITE" id="PS50932">
    <property type="entry name" value="HTH_LACI_2"/>
    <property type="match status" value="1"/>
</dbReference>
<dbReference type="AlphaFoldDB" id="A0A9W6LN49"/>
<sequence>MATLKDIAAEAGVSPATVSRVLNEDESVHVREETRTKIFEVAEKLQYKTIATRYSKSTRSSERKFKVALILGYREKGEIDDSYYLSIRYGIESQAKEKKLTIKKYYYPDIKSSIHSKIKDVDGIIAVGYFQGEDLSALEKISENIVFVDYSPDDEKYDSVVVDLTRITKRVIDHFLAKGHNRIGFIGGRDCDELDQREAAFREYTSYKDIFNEKDIHIGGFSSMSGYKMASEIAQGGDFPSAFFIGNDSMAIGALRAFNERGIRVPEDISIISVNDIPSAKFTFPSLSTVKIHSEFMGEEAVNLLTQRLNNQKKIPIKVIIPTELILRNTTRDNN</sequence>
<evidence type="ECO:0000313" key="6">
    <source>
        <dbReference type="Proteomes" id="UP001144471"/>
    </source>
</evidence>
<evidence type="ECO:0000259" key="4">
    <source>
        <dbReference type="PROSITE" id="PS50932"/>
    </source>
</evidence>
<evidence type="ECO:0000313" key="5">
    <source>
        <dbReference type="EMBL" id="GLI56956.1"/>
    </source>
</evidence>
<dbReference type="EMBL" id="BSDY01000011">
    <property type="protein sequence ID" value="GLI56956.1"/>
    <property type="molecule type" value="Genomic_DNA"/>
</dbReference>
<dbReference type="GO" id="GO:0000976">
    <property type="term" value="F:transcription cis-regulatory region binding"/>
    <property type="evidence" value="ECO:0007669"/>
    <property type="project" value="TreeGrafter"/>
</dbReference>
<organism evidence="5 6">
    <name type="scientific">Propionigenium maris DSM 9537</name>
    <dbReference type="NCBI Taxonomy" id="1123000"/>
    <lineage>
        <taxon>Bacteria</taxon>
        <taxon>Fusobacteriati</taxon>
        <taxon>Fusobacteriota</taxon>
        <taxon>Fusobacteriia</taxon>
        <taxon>Fusobacteriales</taxon>
        <taxon>Fusobacteriaceae</taxon>
        <taxon>Propionigenium</taxon>
    </lineage>
</organism>
<name>A0A9W6LN49_9FUSO</name>
<dbReference type="InterPro" id="IPR010982">
    <property type="entry name" value="Lambda_DNA-bd_dom_sf"/>
</dbReference>
<dbReference type="SUPFAM" id="SSF47413">
    <property type="entry name" value="lambda repressor-like DNA-binding domains"/>
    <property type="match status" value="1"/>
</dbReference>
<dbReference type="PANTHER" id="PTHR30146:SF149">
    <property type="entry name" value="HTH-TYPE TRANSCRIPTIONAL REGULATOR EBGR"/>
    <property type="match status" value="1"/>
</dbReference>
<dbReference type="Gene3D" id="3.40.50.2300">
    <property type="match status" value="2"/>
</dbReference>
<proteinExistence type="predicted"/>
<keyword evidence="3" id="KW-0804">Transcription</keyword>
<keyword evidence="1" id="KW-0805">Transcription regulation</keyword>
<dbReference type="PROSITE" id="PS00356">
    <property type="entry name" value="HTH_LACI_1"/>
    <property type="match status" value="1"/>
</dbReference>
<dbReference type="Pfam" id="PF00356">
    <property type="entry name" value="LacI"/>
    <property type="match status" value="1"/>
</dbReference>
<dbReference type="SMART" id="SM00354">
    <property type="entry name" value="HTH_LACI"/>
    <property type="match status" value="1"/>
</dbReference>
<evidence type="ECO:0000256" key="1">
    <source>
        <dbReference type="ARBA" id="ARBA00023015"/>
    </source>
</evidence>
<gene>
    <name evidence="5" type="primary">ebgR</name>
    <name evidence="5" type="ORF">PM10SUCC1_24700</name>
</gene>
<dbReference type="CDD" id="cd01392">
    <property type="entry name" value="HTH_LacI"/>
    <property type="match status" value="1"/>
</dbReference>
<dbReference type="GO" id="GO:0003700">
    <property type="term" value="F:DNA-binding transcription factor activity"/>
    <property type="evidence" value="ECO:0007669"/>
    <property type="project" value="TreeGrafter"/>
</dbReference>
<accession>A0A9W6LN49</accession>
<dbReference type="Proteomes" id="UP001144471">
    <property type="component" value="Unassembled WGS sequence"/>
</dbReference>
<evidence type="ECO:0000256" key="3">
    <source>
        <dbReference type="ARBA" id="ARBA00023163"/>
    </source>
</evidence>
<dbReference type="NCBIfam" id="NF007665">
    <property type="entry name" value="PRK10339.1"/>
    <property type="match status" value="1"/>
</dbReference>
<feature type="domain" description="HTH lacI-type" evidence="4">
    <location>
        <begin position="2"/>
        <end position="60"/>
    </location>
</feature>
<keyword evidence="2" id="KW-0238">DNA-binding</keyword>
<dbReference type="Pfam" id="PF13377">
    <property type="entry name" value="Peripla_BP_3"/>
    <property type="match status" value="1"/>
</dbReference>
<dbReference type="InterPro" id="IPR028082">
    <property type="entry name" value="Peripla_BP_I"/>
</dbReference>
<dbReference type="Gene3D" id="1.10.260.40">
    <property type="entry name" value="lambda repressor-like DNA-binding domains"/>
    <property type="match status" value="1"/>
</dbReference>
<dbReference type="CDD" id="cd01544">
    <property type="entry name" value="PBP1_GalR"/>
    <property type="match status" value="1"/>
</dbReference>
<dbReference type="InterPro" id="IPR000843">
    <property type="entry name" value="HTH_LacI"/>
</dbReference>
<dbReference type="PRINTS" id="PR00036">
    <property type="entry name" value="HTHLACI"/>
</dbReference>